<gene>
    <name evidence="2" type="ORF">I4641_11635</name>
</gene>
<feature type="compositionally biased region" description="Basic and acidic residues" evidence="1">
    <location>
        <begin position="83"/>
        <end position="95"/>
    </location>
</feature>
<dbReference type="Proteomes" id="UP000729733">
    <property type="component" value="Unassembled WGS sequence"/>
</dbReference>
<evidence type="ECO:0000313" key="2">
    <source>
        <dbReference type="EMBL" id="MCC0177630.1"/>
    </source>
</evidence>
<reference evidence="2" key="1">
    <citation type="journal article" date="2021" name="Antonie Van Leeuwenhoek">
        <title>Draft genome and description of Waterburya agarophytonicola gen. nov. sp. nov. (Pleurocapsales, Cyanobacteria): a seaweed symbiont.</title>
        <authorList>
            <person name="Bonthond G."/>
            <person name="Shalygin S."/>
            <person name="Bayer T."/>
            <person name="Weinberger F."/>
        </authorList>
    </citation>
    <scope>NUCLEOTIDE SEQUENCE</scope>
    <source>
        <strain evidence="2">KI4</strain>
    </source>
</reference>
<comment type="caution">
    <text evidence="2">The sequence shown here is derived from an EMBL/GenBank/DDBJ whole genome shotgun (WGS) entry which is preliminary data.</text>
</comment>
<protein>
    <submittedName>
        <fullName evidence="2">Helix-turn-helix domain-containing protein</fullName>
    </submittedName>
</protein>
<dbReference type="RefSeq" id="WP_229640695.1">
    <property type="nucleotide sequence ID" value="NZ_JADWDC010000025.1"/>
</dbReference>
<name>A0A964BQN3_9CYAN</name>
<keyword evidence="3" id="KW-1185">Reference proteome</keyword>
<accession>A0A964BQN3</accession>
<feature type="region of interest" description="Disordered" evidence="1">
    <location>
        <begin position="68"/>
        <end position="95"/>
    </location>
</feature>
<dbReference type="Pfam" id="PF13384">
    <property type="entry name" value="HTH_23"/>
    <property type="match status" value="1"/>
</dbReference>
<sequence>MPRKAYLANYYSSEELKHKYLKSQDSVESRRWHLLWKISLGWSIKNSAIAIGINYDYGKEIVRRYNNTGEEGQEKKELRIKKTKSENNREEEKLY</sequence>
<dbReference type="AlphaFoldDB" id="A0A964BQN3"/>
<dbReference type="EMBL" id="JADWDC010000025">
    <property type="protein sequence ID" value="MCC0177630.1"/>
    <property type="molecule type" value="Genomic_DNA"/>
</dbReference>
<evidence type="ECO:0000256" key="1">
    <source>
        <dbReference type="SAM" id="MobiDB-lite"/>
    </source>
</evidence>
<evidence type="ECO:0000313" key="3">
    <source>
        <dbReference type="Proteomes" id="UP000729733"/>
    </source>
</evidence>
<proteinExistence type="predicted"/>
<organism evidence="2 3">
    <name type="scientific">Waterburya agarophytonicola KI4</name>
    <dbReference type="NCBI Taxonomy" id="2874699"/>
    <lineage>
        <taxon>Bacteria</taxon>
        <taxon>Bacillati</taxon>
        <taxon>Cyanobacteriota</taxon>
        <taxon>Cyanophyceae</taxon>
        <taxon>Pleurocapsales</taxon>
        <taxon>Hyellaceae</taxon>
        <taxon>Waterburya</taxon>
        <taxon>Waterburya agarophytonicola</taxon>
    </lineage>
</organism>